<dbReference type="AlphaFoldDB" id="A0AB40C5S4"/>
<keyword evidence="1" id="KW-1133">Transmembrane helix</keyword>
<gene>
    <name evidence="3" type="primary">LOC120272265</name>
</gene>
<sequence length="105" mass="11883">MDDRLNGGPRLACFIHMLEMPPAAETLTVGKMESVDAAFRLLKKEHCLIFQRQKLSLLLVILLLTMAITTTWNQLLEQTRLRMALTTLLISQPVASRMASIFQTL</sequence>
<dbReference type="RefSeq" id="XP_039134972.1">
    <property type="nucleotide sequence ID" value="XM_039279038.1"/>
</dbReference>
<evidence type="ECO:0000313" key="3">
    <source>
        <dbReference type="RefSeq" id="XP_039134972.1"/>
    </source>
</evidence>
<proteinExistence type="predicted"/>
<reference evidence="3" key="1">
    <citation type="submission" date="2025-08" db="UniProtKB">
        <authorList>
            <consortium name="RefSeq"/>
        </authorList>
    </citation>
    <scope>IDENTIFICATION</scope>
</reference>
<protein>
    <submittedName>
        <fullName evidence="3">Uncharacterized protein LOC120272265</fullName>
    </submittedName>
</protein>
<dbReference type="GeneID" id="120272265"/>
<evidence type="ECO:0000313" key="2">
    <source>
        <dbReference type="Proteomes" id="UP001515500"/>
    </source>
</evidence>
<name>A0AB40C5S4_DIOCR</name>
<accession>A0AB40C5S4</accession>
<keyword evidence="1" id="KW-0472">Membrane</keyword>
<keyword evidence="2" id="KW-1185">Reference proteome</keyword>
<keyword evidence="1" id="KW-0812">Transmembrane</keyword>
<evidence type="ECO:0000256" key="1">
    <source>
        <dbReference type="SAM" id="Phobius"/>
    </source>
</evidence>
<organism evidence="2 3">
    <name type="scientific">Dioscorea cayennensis subsp. rotundata</name>
    <name type="common">White Guinea yam</name>
    <name type="synonym">Dioscorea rotundata</name>
    <dbReference type="NCBI Taxonomy" id="55577"/>
    <lineage>
        <taxon>Eukaryota</taxon>
        <taxon>Viridiplantae</taxon>
        <taxon>Streptophyta</taxon>
        <taxon>Embryophyta</taxon>
        <taxon>Tracheophyta</taxon>
        <taxon>Spermatophyta</taxon>
        <taxon>Magnoliopsida</taxon>
        <taxon>Liliopsida</taxon>
        <taxon>Dioscoreales</taxon>
        <taxon>Dioscoreaceae</taxon>
        <taxon>Dioscorea</taxon>
    </lineage>
</organism>
<feature type="transmembrane region" description="Helical" evidence="1">
    <location>
        <begin position="55"/>
        <end position="75"/>
    </location>
</feature>
<dbReference type="Proteomes" id="UP001515500">
    <property type="component" value="Chromosome 2"/>
</dbReference>